<evidence type="ECO:0000256" key="1">
    <source>
        <dbReference type="ARBA" id="ARBA00022825"/>
    </source>
</evidence>
<evidence type="ECO:0000313" key="3">
    <source>
        <dbReference type="EMBL" id="GEN30749.1"/>
    </source>
</evidence>
<dbReference type="GO" id="GO:0004252">
    <property type="term" value="F:serine-type endopeptidase activity"/>
    <property type="evidence" value="ECO:0007669"/>
    <property type="project" value="InterPro"/>
</dbReference>
<keyword evidence="4" id="KW-1185">Reference proteome</keyword>
<organism evidence="3 4">
    <name type="scientific">Cerasibacillus quisquiliarum</name>
    <dbReference type="NCBI Taxonomy" id="227865"/>
    <lineage>
        <taxon>Bacteria</taxon>
        <taxon>Bacillati</taxon>
        <taxon>Bacillota</taxon>
        <taxon>Bacilli</taxon>
        <taxon>Bacillales</taxon>
        <taxon>Bacillaceae</taxon>
        <taxon>Cerasibacillus</taxon>
    </lineage>
</organism>
<accession>A0A511UVV8</accession>
<evidence type="ECO:0000313" key="4">
    <source>
        <dbReference type="Proteomes" id="UP000321491"/>
    </source>
</evidence>
<dbReference type="PANTHER" id="PTHR22939">
    <property type="entry name" value="SERINE PROTEASE FAMILY S1C HTRA-RELATED"/>
    <property type="match status" value="1"/>
</dbReference>
<keyword evidence="2" id="KW-0472">Membrane</keyword>
<gene>
    <name evidence="3" type="ORF">CQU01_09870</name>
</gene>
<keyword evidence="2" id="KW-1133">Transmembrane helix</keyword>
<name>A0A511UVV8_9BACI</name>
<dbReference type="PANTHER" id="PTHR22939:SF129">
    <property type="entry name" value="SERINE PROTEASE HTRA2, MITOCHONDRIAL"/>
    <property type="match status" value="1"/>
</dbReference>
<dbReference type="EMBL" id="BJXW01000009">
    <property type="protein sequence ID" value="GEN30749.1"/>
    <property type="molecule type" value="Genomic_DNA"/>
</dbReference>
<reference evidence="3 4" key="1">
    <citation type="submission" date="2019-07" db="EMBL/GenBank/DDBJ databases">
        <title>Whole genome shotgun sequence of Cerasibacillus quisquiliarum NBRC 102429.</title>
        <authorList>
            <person name="Hosoyama A."/>
            <person name="Uohara A."/>
            <person name="Ohji S."/>
            <person name="Ichikawa N."/>
        </authorList>
    </citation>
    <scope>NUCLEOTIDE SEQUENCE [LARGE SCALE GENOMIC DNA]</scope>
    <source>
        <strain evidence="3 4">NBRC 102429</strain>
    </source>
</reference>
<dbReference type="SUPFAM" id="SSF50494">
    <property type="entry name" value="Trypsin-like serine proteases"/>
    <property type="match status" value="1"/>
</dbReference>
<keyword evidence="1" id="KW-0378">Hydrolase</keyword>
<dbReference type="Proteomes" id="UP000321491">
    <property type="component" value="Unassembled WGS sequence"/>
</dbReference>
<dbReference type="PRINTS" id="PR00834">
    <property type="entry name" value="PROTEASES2C"/>
</dbReference>
<proteinExistence type="predicted"/>
<dbReference type="Pfam" id="PF13365">
    <property type="entry name" value="Trypsin_2"/>
    <property type="match status" value="1"/>
</dbReference>
<sequence length="272" mass="31348">MKENKQYEVDIIDDDLYEEIDDEEMYELVQQARQEALERESERARSKSAHRPFPKWIYWLIALALMFNIVALFPQTLSIPAIDFLMTSAKLSKNETIQKYKEAVVVIETEESRGTGFSINANGEIITNQHIVKDETEVTVAFKNDGLFRATVVETYPEIDLAILQTIEGNELPYLNLARETLFKEREKVTFIGNPLRFQGIVNEGYILDYIQLKEWNDPVIMIEAPIYRGNSGSPIINEQGEVIGVVFATINHNEYGTVGLFIPIDYYHERK</sequence>
<evidence type="ECO:0008006" key="5">
    <source>
        <dbReference type="Google" id="ProtNLM"/>
    </source>
</evidence>
<dbReference type="AlphaFoldDB" id="A0A511UVV8"/>
<keyword evidence="1" id="KW-0645">Protease</keyword>
<dbReference type="RefSeq" id="WP_246118053.1">
    <property type="nucleotide sequence ID" value="NZ_BJXW01000009.1"/>
</dbReference>
<keyword evidence="2" id="KW-0812">Transmembrane</keyword>
<keyword evidence="1" id="KW-0720">Serine protease</keyword>
<dbReference type="Gene3D" id="2.40.10.120">
    <property type="match status" value="1"/>
</dbReference>
<feature type="transmembrane region" description="Helical" evidence="2">
    <location>
        <begin position="56"/>
        <end position="74"/>
    </location>
</feature>
<dbReference type="GO" id="GO:0006508">
    <property type="term" value="P:proteolysis"/>
    <property type="evidence" value="ECO:0007669"/>
    <property type="project" value="InterPro"/>
</dbReference>
<dbReference type="InterPro" id="IPR009003">
    <property type="entry name" value="Peptidase_S1_PA"/>
</dbReference>
<protein>
    <recommendedName>
        <fullName evidence="5">Serine protease</fullName>
    </recommendedName>
</protein>
<comment type="caution">
    <text evidence="3">The sequence shown here is derived from an EMBL/GenBank/DDBJ whole genome shotgun (WGS) entry which is preliminary data.</text>
</comment>
<evidence type="ECO:0000256" key="2">
    <source>
        <dbReference type="SAM" id="Phobius"/>
    </source>
</evidence>
<dbReference type="InterPro" id="IPR001940">
    <property type="entry name" value="Peptidase_S1C"/>
</dbReference>